<feature type="transmembrane region" description="Helical" evidence="1">
    <location>
        <begin position="201"/>
        <end position="218"/>
    </location>
</feature>
<reference evidence="2" key="1">
    <citation type="submission" date="2021-02" db="EMBL/GenBank/DDBJ databases">
        <authorList>
            <person name="Palmer J.M."/>
        </authorList>
    </citation>
    <scope>NUCLEOTIDE SEQUENCE</scope>
    <source>
        <strain evidence="2">SCRP734</strain>
    </source>
</reference>
<dbReference type="Proteomes" id="UP000694044">
    <property type="component" value="Unassembled WGS sequence"/>
</dbReference>
<feature type="transmembrane region" description="Helical" evidence="1">
    <location>
        <begin position="331"/>
        <end position="352"/>
    </location>
</feature>
<keyword evidence="1" id="KW-0472">Membrane</keyword>
<proteinExistence type="predicted"/>
<feature type="transmembrane region" description="Helical" evidence="1">
    <location>
        <begin position="409"/>
        <end position="427"/>
    </location>
</feature>
<keyword evidence="1" id="KW-1133">Transmembrane helix</keyword>
<gene>
    <name evidence="2" type="ORF">PHYPSEUDO_002638</name>
</gene>
<dbReference type="AlphaFoldDB" id="A0A8T1VT05"/>
<feature type="transmembrane region" description="Helical" evidence="1">
    <location>
        <begin position="267"/>
        <end position="286"/>
    </location>
</feature>
<feature type="transmembrane region" description="Helical" evidence="1">
    <location>
        <begin position="29"/>
        <end position="49"/>
    </location>
</feature>
<accession>A0A8T1VT05</accession>
<evidence type="ECO:0000313" key="3">
    <source>
        <dbReference type="Proteomes" id="UP000694044"/>
    </source>
</evidence>
<organism evidence="2 3">
    <name type="scientific">Phytophthora pseudosyringae</name>
    <dbReference type="NCBI Taxonomy" id="221518"/>
    <lineage>
        <taxon>Eukaryota</taxon>
        <taxon>Sar</taxon>
        <taxon>Stramenopiles</taxon>
        <taxon>Oomycota</taxon>
        <taxon>Peronosporomycetes</taxon>
        <taxon>Peronosporales</taxon>
        <taxon>Peronosporaceae</taxon>
        <taxon>Phytophthora</taxon>
    </lineage>
</organism>
<evidence type="ECO:0008006" key="4">
    <source>
        <dbReference type="Google" id="ProtNLM"/>
    </source>
</evidence>
<sequence length="546" mass="61697">MKVQGLPHRLTSPEEQRRSSRFLTAQRKLILAWLLVGLAPLILQARSFLKFVTPHKITQSLVVPAGAEELTSNMTELCPVLGLQMADVWWNLETTHYFEAKQGRLCHLVSPQYNCHGNYLVGTEKAKAYHTVPSSCANDSYPAQLYFYHGTIGFYSFYEEVDGTYCAKDLTIYGRIDGLGTFDINGWLLAQDGGGLGYRMSYWYATVGSAWILFRALVIRRSYIACKRYGRRCDQMGEELDRKTVIVFVHESMRLSAHGATNYHRVVLLYLLIEGIMSDLFLLVATDGVFSWFQYISFGYNLSGMVLLAFEMIENMGWLRESTRLGVKRLFFSYESTLVGELVSAIGQSRFLTSLSRSDLKDSGSTAAAVSYYVWGLVGHGVVVLSLIGFIMFVRILRAVTYVRWKHGTWWVLFTALCCVDTTLGMLNKMVILRGYEWNDGKLYYTREALKAFGVLKMEEEDGIECLALRKVHWVTVPTNDLVVIGVVSGQRVEPCTERPCLGVVSFVDRILGGSLAETGRQRPRLIHGRSRIMPRPAPLEFIPAS</sequence>
<dbReference type="EMBL" id="JAGDFM010000149">
    <property type="protein sequence ID" value="KAG7384377.1"/>
    <property type="molecule type" value="Genomic_DNA"/>
</dbReference>
<keyword evidence="3" id="KW-1185">Reference proteome</keyword>
<feature type="transmembrane region" description="Helical" evidence="1">
    <location>
        <begin position="292"/>
        <end position="310"/>
    </location>
</feature>
<name>A0A8T1VT05_9STRA</name>
<comment type="caution">
    <text evidence="2">The sequence shown here is derived from an EMBL/GenBank/DDBJ whole genome shotgun (WGS) entry which is preliminary data.</text>
</comment>
<evidence type="ECO:0000256" key="1">
    <source>
        <dbReference type="SAM" id="Phobius"/>
    </source>
</evidence>
<feature type="transmembrane region" description="Helical" evidence="1">
    <location>
        <begin position="372"/>
        <end position="397"/>
    </location>
</feature>
<keyword evidence="1" id="KW-0812">Transmembrane</keyword>
<evidence type="ECO:0000313" key="2">
    <source>
        <dbReference type="EMBL" id="KAG7384377.1"/>
    </source>
</evidence>
<protein>
    <recommendedName>
        <fullName evidence="4">Transmembrane protein</fullName>
    </recommendedName>
</protein>
<dbReference type="OrthoDB" id="115101at2759"/>